<dbReference type="AlphaFoldDB" id="A0A916DTG2"/>
<dbReference type="Gene3D" id="3.40.970.30">
    <property type="entry name" value="yp_829618.1 like domains"/>
    <property type="match status" value="1"/>
</dbReference>
<protein>
    <recommendedName>
        <fullName evidence="3">STAS/SEC14 domain-containing protein</fullName>
    </recommendedName>
</protein>
<accession>A0A916DTG2</accession>
<proteinExistence type="predicted"/>
<dbReference type="RefSeq" id="WP_264792971.1">
    <property type="nucleotide sequence ID" value="NZ_AP026867.1"/>
</dbReference>
<gene>
    <name evidence="1" type="ORF">AsAng_0025440</name>
</gene>
<organism evidence="1 2">
    <name type="scientific">Aureispira anguillae</name>
    <dbReference type="NCBI Taxonomy" id="2864201"/>
    <lineage>
        <taxon>Bacteria</taxon>
        <taxon>Pseudomonadati</taxon>
        <taxon>Bacteroidota</taxon>
        <taxon>Saprospiria</taxon>
        <taxon>Saprospirales</taxon>
        <taxon>Saprospiraceae</taxon>
        <taxon>Aureispira</taxon>
    </lineage>
</organism>
<dbReference type="EMBL" id="AP026867">
    <property type="protein sequence ID" value="BDS11830.1"/>
    <property type="molecule type" value="Genomic_DNA"/>
</dbReference>
<sequence length="137" mass="15119">MQFKTRALTITVNSNGIVELENNKDWKEADTVEIAQENIAMLKKAVDGKPRAMLSNMPSNYISKEVLECYEKSEIGEVASALLTTSFGSRVVGNLYLKLTGKSASSNKVKGQAPVKIFTEREDAVAWLLEQIAKAEH</sequence>
<evidence type="ECO:0000313" key="1">
    <source>
        <dbReference type="EMBL" id="BDS11830.1"/>
    </source>
</evidence>
<dbReference type="Proteomes" id="UP001060919">
    <property type="component" value="Chromosome"/>
</dbReference>
<evidence type="ECO:0008006" key="3">
    <source>
        <dbReference type="Google" id="ProtNLM"/>
    </source>
</evidence>
<evidence type="ECO:0000313" key="2">
    <source>
        <dbReference type="Proteomes" id="UP001060919"/>
    </source>
</evidence>
<keyword evidence="2" id="KW-1185">Reference proteome</keyword>
<reference evidence="1" key="1">
    <citation type="submission" date="2022-09" db="EMBL/GenBank/DDBJ databases">
        <title>Aureispira anguillicida sp. nov., isolated from Leptocephalus of Japanese eel Anguilla japonica.</title>
        <authorList>
            <person name="Yuasa K."/>
            <person name="Mekata T."/>
            <person name="Ikunari K."/>
        </authorList>
    </citation>
    <scope>NUCLEOTIDE SEQUENCE</scope>
    <source>
        <strain evidence="1">EL160426</strain>
    </source>
</reference>
<name>A0A916DTG2_9BACT</name>
<dbReference type="KEGG" id="aup:AsAng_0025440"/>